<keyword evidence="4 8" id="KW-0812">Transmembrane</keyword>
<dbReference type="EMBL" id="JAASRM010000001">
    <property type="protein sequence ID" value="NIK87719.1"/>
    <property type="molecule type" value="Genomic_DNA"/>
</dbReference>
<evidence type="ECO:0000256" key="10">
    <source>
        <dbReference type="SAM" id="SignalP"/>
    </source>
</evidence>
<evidence type="ECO:0000256" key="9">
    <source>
        <dbReference type="RuleBase" id="RU003357"/>
    </source>
</evidence>
<dbReference type="InterPro" id="IPR013784">
    <property type="entry name" value="Carb-bd-like_fold"/>
</dbReference>
<dbReference type="Gene3D" id="2.40.170.20">
    <property type="entry name" value="TonB-dependent receptor, beta-barrel domain"/>
    <property type="match status" value="1"/>
</dbReference>
<dbReference type="GO" id="GO:0030246">
    <property type="term" value="F:carbohydrate binding"/>
    <property type="evidence" value="ECO:0007669"/>
    <property type="project" value="InterPro"/>
</dbReference>
<dbReference type="InterPro" id="IPR012910">
    <property type="entry name" value="Plug_dom"/>
</dbReference>
<evidence type="ECO:0000256" key="1">
    <source>
        <dbReference type="ARBA" id="ARBA00004571"/>
    </source>
</evidence>
<dbReference type="SUPFAM" id="SSF49452">
    <property type="entry name" value="Starch-binding domain-like"/>
    <property type="match status" value="1"/>
</dbReference>
<dbReference type="Gene3D" id="2.60.40.1120">
    <property type="entry name" value="Carboxypeptidase-like, regulatory domain"/>
    <property type="match status" value="1"/>
</dbReference>
<dbReference type="RefSeq" id="WP_167081573.1">
    <property type="nucleotide sequence ID" value="NZ_BAAADC010000001.1"/>
</dbReference>
<dbReference type="InterPro" id="IPR010104">
    <property type="entry name" value="TonB_rcpt_bac"/>
</dbReference>
<keyword evidence="5 9" id="KW-0798">TonB box</keyword>
<dbReference type="Pfam" id="PF00593">
    <property type="entry name" value="TonB_dep_Rec_b-barrel"/>
    <property type="match status" value="1"/>
</dbReference>
<dbReference type="Pfam" id="PF07715">
    <property type="entry name" value="Plug"/>
    <property type="match status" value="1"/>
</dbReference>
<evidence type="ECO:0000256" key="5">
    <source>
        <dbReference type="ARBA" id="ARBA00023077"/>
    </source>
</evidence>
<evidence type="ECO:0000313" key="13">
    <source>
        <dbReference type="EMBL" id="NIK87719.1"/>
    </source>
</evidence>
<feature type="signal peptide" evidence="10">
    <location>
        <begin position="1"/>
        <end position="28"/>
    </location>
</feature>
<proteinExistence type="inferred from homology"/>
<feature type="domain" description="TonB-dependent receptor plug" evidence="12">
    <location>
        <begin position="135"/>
        <end position="236"/>
    </location>
</feature>
<gene>
    <name evidence="13" type="ORF">FHS83_001037</name>
</gene>
<keyword evidence="7 8" id="KW-0998">Cell outer membrane</keyword>
<feature type="domain" description="TonB-dependent receptor-like beta-barrel" evidence="11">
    <location>
        <begin position="447"/>
        <end position="898"/>
    </location>
</feature>
<evidence type="ECO:0000256" key="4">
    <source>
        <dbReference type="ARBA" id="ARBA00022692"/>
    </source>
</evidence>
<organism evidence="13 14">
    <name type="scientific">Rhizomicrobium palustre</name>
    <dbReference type="NCBI Taxonomy" id="189966"/>
    <lineage>
        <taxon>Bacteria</taxon>
        <taxon>Pseudomonadati</taxon>
        <taxon>Pseudomonadota</taxon>
        <taxon>Alphaproteobacteria</taxon>
        <taxon>Micropepsales</taxon>
        <taxon>Micropepsaceae</taxon>
        <taxon>Rhizomicrobium</taxon>
    </lineage>
</organism>
<keyword evidence="2 8" id="KW-0813">Transport</keyword>
<dbReference type="Proteomes" id="UP000570514">
    <property type="component" value="Unassembled WGS sequence"/>
</dbReference>
<evidence type="ECO:0000259" key="12">
    <source>
        <dbReference type="Pfam" id="PF07715"/>
    </source>
</evidence>
<evidence type="ECO:0000256" key="3">
    <source>
        <dbReference type="ARBA" id="ARBA00022452"/>
    </source>
</evidence>
<name>A0A846MWV3_9PROT</name>
<keyword evidence="10" id="KW-0732">Signal</keyword>
<evidence type="ECO:0000313" key="14">
    <source>
        <dbReference type="Proteomes" id="UP000570514"/>
    </source>
</evidence>
<evidence type="ECO:0000256" key="7">
    <source>
        <dbReference type="ARBA" id="ARBA00023237"/>
    </source>
</evidence>
<dbReference type="InterPro" id="IPR037066">
    <property type="entry name" value="Plug_dom_sf"/>
</dbReference>
<sequence length="931" mass="100221">MTKFKGLARASASAIALSAALLAVPAAAAELRGRVYDEISKSALPGAVISVDGTALSATASRDGSFSFPNLKPGIYKIKIEYVGYPDKAMQVSIGAAAPETLSIPLVREETIEAVTVTGMRQAERVALQVKRSDDAIVETLYSNDVGKLPDQNVAEAVRRLPGVTVANDQGEGRYAVIRGAAPNLANVTVNGQTAPAPEADSRQVKLDDIPASLIGSLTVNKTLTADMDANAIAGAIDITTLSAFDRSSGFLYGRVSTGVYNLSGLNPYEIDLTGGNTFGANDQFGLVLSANYSTRPINSENFGSGGPSWTNGIPNNMQIRDYNLNRIRAGAVLNFDWHASEHLDLFARTTFSSFSDKETRDRFTVTTGTVTGSTFTGGAGTRYVRSREEDDHTINFSTGGKYTLGENIFKLEATYSEAIKTDPRRDEWTFKGPSKITGTLNLSQFTYLVTPDASAYDPAQYAFSGLKKDHREAAENLFQLRGDYERALSIFDGDSSLKAGFKWSERVKKYDVESLSYKASKSSLTMATLVSGTPVGYYGAKKATYDGRYTFGPRVDYTTAEAYFAANYGNHACDTSAAGGFVCDPVGSASASASSDYNIKEDIIAGYVMANLKFGKLQLIPGVRVEATDGTYASKAVATTVSGGVPVITPNSTKNSYLDVFPGINARYDVTEDMVLRGAVTTAIGRPDYNEIPAYVVVDTTMNQVSMGNPNLKPLRSRNFDLSAEYYLPGQGIIALSAFYKDIDDPIYAQSVLSTGTFGGYALSNATVSSFFNAGSGEIKGLELNISDQFTFLPGALNGLGASANFALIDSKATGIPGRSDVRPLAQQSKYVSTLQVFYEKYGFTARLAYSYRSKWLDTLGTSKASDVYTLPNGQLDARISYDIADNFTIFTEGANLNGARWRRYIGSTNQAYESERYSWSIRSGIQIKL</sequence>
<dbReference type="InterPro" id="IPR036942">
    <property type="entry name" value="Beta-barrel_TonB_sf"/>
</dbReference>
<comment type="subcellular location">
    <subcellularLocation>
        <location evidence="1 8">Cell outer membrane</location>
        <topology evidence="1 8">Multi-pass membrane protein</topology>
    </subcellularLocation>
</comment>
<feature type="chain" id="PRO_5032337272" evidence="10">
    <location>
        <begin position="29"/>
        <end position="931"/>
    </location>
</feature>
<keyword evidence="14" id="KW-1185">Reference proteome</keyword>
<reference evidence="13 14" key="1">
    <citation type="submission" date="2020-03" db="EMBL/GenBank/DDBJ databases">
        <title>Genomic Encyclopedia of Type Strains, Phase IV (KMG-IV): sequencing the most valuable type-strain genomes for metagenomic binning, comparative biology and taxonomic classification.</title>
        <authorList>
            <person name="Goeker M."/>
        </authorList>
    </citation>
    <scope>NUCLEOTIDE SEQUENCE [LARGE SCALE GENOMIC DNA]</scope>
    <source>
        <strain evidence="13 14">DSM 19867</strain>
    </source>
</reference>
<dbReference type="PANTHER" id="PTHR40980">
    <property type="entry name" value="PLUG DOMAIN-CONTAINING PROTEIN"/>
    <property type="match status" value="1"/>
</dbReference>
<dbReference type="PROSITE" id="PS52016">
    <property type="entry name" value="TONB_DEPENDENT_REC_3"/>
    <property type="match status" value="1"/>
</dbReference>
<comment type="similarity">
    <text evidence="8 9">Belongs to the TonB-dependent receptor family.</text>
</comment>
<evidence type="ECO:0000259" key="11">
    <source>
        <dbReference type="Pfam" id="PF00593"/>
    </source>
</evidence>
<dbReference type="SUPFAM" id="SSF56935">
    <property type="entry name" value="Porins"/>
    <property type="match status" value="1"/>
</dbReference>
<evidence type="ECO:0000256" key="2">
    <source>
        <dbReference type="ARBA" id="ARBA00022448"/>
    </source>
</evidence>
<dbReference type="Gene3D" id="2.170.130.10">
    <property type="entry name" value="TonB-dependent receptor, plug domain"/>
    <property type="match status" value="1"/>
</dbReference>
<comment type="caution">
    <text evidence="13">The sequence shown here is derived from an EMBL/GenBank/DDBJ whole genome shotgun (WGS) entry which is preliminary data.</text>
</comment>
<dbReference type="NCBIfam" id="TIGR01782">
    <property type="entry name" value="TonB-Xanth-Caul"/>
    <property type="match status" value="1"/>
</dbReference>
<keyword evidence="3 8" id="KW-1134">Transmembrane beta strand</keyword>
<accession>A0A846MWV3</accession>
<dbReference type="GO" id="GO:0009279">
    <property type="term" value="C:cell outer membrane"/>
    <property type="evidence" value="ECO:0007669"/>
    <property type="project" value="UniProtKB-SubCell"/>
</dbReference>
<dbReference type="InterPro" id="IPR000531">
    <property type="entry name" value="Beta-barrel_TonB"/>
</dbReference>
<dbReference type="InterPro" id="IPR039426">
    <property type="entry name" value="TonB-dep_rcpt-like"/>
</dbReference>
<dbReference type="PANTHER" id="PTHR40980:SF4">
    <property type="entry name" value="TONB-DEPENDENT RECEPTOR-LIKE BETA-BARREL DOMAIN-CONTAINING PROTEIN"/>
    <property type="match status" value="1"/>
</dbReference>
<evidence type="ECO:0000256" key="6">
    <source>
        <dbReference type="ARBA" id="ARBA00023136"/>
    </source>
</evidence>
<keyword evidence="13" id="KW-0675">Receptor</keyword>
<evidence type="ECO:0000256" key="8">
    <source>
        <dbReference type="PROSITE-ProRule" id="PRU01360"/>
    </source>
</evidence>
<keyword evidence="6 8" id="KW-0472">Membrane</keyword>
<dbReference type="Pfam" id="PF13620">
    <property type="entry name" value="CarboxypepD_reg"/>
    <property type="match status" value="1"/>
</dbReference>
<dbReference type="AlphaFoldDB" id="A0A846MWV3"/>
<protein>
    <submittedName>
        <fullName evidence="13">TonB-dependent receptor</fullName>
    </submittedName>
</protein>